<evidence type="ECO:0008006" key="3">
    <source>
        <dbReference type="Google" id="ProtNLM"/>
    </source>
</evidence>
<name>A0A0G0UAD2_9BACT</name>
<accession>A0A0G0UAD2</accession>
<comment type="caution">
    <text evidence="1">The sequence shown here is derived from an EMBL/GenBank/DDBJ whole genome shotgun (WGS) entry which is preliminary data.</text>
</comment>
<evidence type="ECO:0000313" key="1">
    <source>
        <dbReference type="EMBL" id="KKR85944.1"/>
    </source>
</evidence>
<proteinExistence type="predicted"/>
<dbReference type="InterPro" id="IPR037914">
    <property type="entry name" value="SpoVT-AbrB_sf"/>
</dbReference>
<sequence>MLHSVLKIGNSYGVTFPRDFVVRNKIRAGIKVDSDDSNGSITFSTRIPKKTSHEAVSDQEFFKLAKEVDQKYKKALDELANLL</sequence>
<organism evidence="1 2">
    <name type="scientific">Candidatus Woesebacteria bacterium GW2011_GWB1_41_10</name>
    <dbReference type="NCBI Taxonomy" id="1618577"/>
    <lineage>
        <taxon>Bacteria</taxon>
        <taxon>Candidatus Woeseibacteriota</taxon>
    </lineage>
</organism>
<protein>
    <recommendedName>
        <fullName evidence="3">SpoVT-AbrB domain-containing protein</fullName>
    </recommendedName>
</protein>
<dbReference type="AlphaFoldDB" id="A0A0G0UAD2"/>
<dbReference type="EMBL" id="LCAE01000026">
    <property type="protein sequence ID" value="KKR85944.1"/>
    <property type="molecule type" value="Genomic_DNA"/>
</dbReference>
<reference evidence="1 2" key="1">
    <citation type="journal article" date="2015" name="Nature">
        <title>rRNA introns, odd ribosomes, and small enigmatic genomes across a large radiation of phyla.</title>
        <authorList>
            <person name="Brown C.T."/>
            <person name="Hug L.A."/>
            <person name="Thomas B.C."/>
            <person name="Sharon I."/>
            <person name="Castelle C.J."/>
            <person name="Singh A."/>
            <person name="Wilkins M.J."/>
            <person name="Williams K.H."/>
            <person name="Banfield J.F."/>
        </authorList>
    </citation>
    <scope>NUCLEOTIDE SEQUENCE [LARGE SCALE GENOMIC DNA]</scope>
</reference>
<evidence type="ECO:0000313" key="2">
    <source>
        <dbReference type="Proteomes" id="UP000033858"/>
    </source>
</evidence>
<gene>
    <name evidence="1" type="ORF">UU32_C0026G0008</name>
</gene>
<dbReference type="Proteomes" id="UP000033858">
    <property type="component" value="Unassembled WGS sequence"/>
</dbReference>
<dbReference type="Gene3D" id="2.10.260.10">
    <property type="match status" value="1"/>
</dbReference>
<dbReference type="SUPFAM" id="SSF89447">
    <property type="entry name" value="AbrB/MazE/MraZ-like"/>
    <property type="match status" value="1"/>
</dbReference>